<dbReference type="STRING" id="1090615.SAMN04515671_0136"/>
<reference evidence="2 3" key="1">
    <citation type="submission" date="2016-10" db="EMBL/GenBank/DDBJ databases">
        <authorList>
            <person name="de Groot N.N."/>
        </authorList>
    </citation>
    <scope>NUCLEOTIDE SEQUENCE [LARGE SCALE GENOMIC DNA]</scope>
    <source>
        <strain evidence="3">P4-7,KCTC 19426,CECT 7604</strain>
    </source>
</reference>
<evidence type="ECO:0000259" key="1">
    <source>
        <dbReference type="Pfam" id="PF06283"/>
    </source>
</evidence>
<dbReference type="PANTHER" id="PTHR40469:SF2">
    <property type="entry name" value="GALACTOSE-BINDING DOMAIN-LIKE SUPERFAMILY PROTEIN"/>
    <property type="match status" value="1"/>
</dbReference>
<gene>
    <name evidence="2" type="ORF">SAMN04515671_0136</name>
</gene>
<organism evidence="2 3">
    <name type="scientific">Nakamurella panacisegetis</name>
    <dbReference type="NCBI Taxonomy" id="1090615"/>
    <lineage>
        <taxon>Bacteria</taxon>
        <taxon>Bacillati</taxon>
        <taxon>Actinomycetota</taxon>
        <taxon>Actinomycetes</taxon>
        <taxon>Nakamurellales</taxon>
        <taxon>Nakamurellaceae</taxon>
        <taxon>Nakamurella</taxon>
    </lineage>
</organism>
<dbReference type="InterPro" id="IPR029010">
    <property type="entry name" value="ThuA-like"/>
</dbReference>
<dbReference type="SUPFAM" id="SSF52317">
    <property type="entry name" value="Class I glutamine amidotransferase-like"/>
    <property type="match status" value="1"/>
</dbReference>
<proteinExistence type="predicted"/>
<dbReference type="Gene3D" id="3.40.50.880">
    <property type="match status" value="1"/>
</dbReference>
<keyword evidence="3" id="KW-1185">Reference proteome</keyword>
<dbReference type="InterPro" id="IPR029062">
    <property type="entry name" value="Class_I_gatase-like"/>
</dbReference>
<protein>
    <recommendedName>
        <fullName evidence="1">ThuA-like domain-containing protein</fullName>
    </recommendedName>
</protein>
<feature type="domain" description="ThuA-like" evidence="1">
    <location>
        <begin position="5"/>
        <end position="215"/>
    </location>
</feature>
<accession>A0A1H0HMV4</accession>
<name>A0A1H0HMV4_9ACTN</name>
<dbReference type="Pfam" id="PF06283">
    <property type="entry name" value="ThuA"/>
    <property type="match status" value="1"/>
</dbReference>
<evidence type="ECO:0000313" key="3">
    <source>
        <dbReference type="Proteomes" id="UP000198741"/>
    </source>
</evidence>
<dbReference type="OrthoDB" id="9785923at2"/>
<dbReference type="PANTHER" id="PTHR40469">
    <property type="entry name" value="SECRETED GLYCOSYL HYDROLASE"/>
    <property type="match status" value="1"/>
</dbReference>
<dbReference type="RefSeq" id="WP_090474097.1">
    <property type="nucleotide sequence ID" value="NZ_LT629710.1"/>
</dbReference>
<sequence length="217" mass="24439">MTRRRALIVRGGWPGHRPTEMTDLIIPFLERSEFEVTVSESLQVYADPEAMTGLDLIVQCWTLDEIDRPALTGLIRAVSAGTGFAGWHGGIADSFRNSTHYLQMVGGQFVAHPGNFVDHEVVITQPDHPIVEGLSTIRLNSEQYWVLTDEYNDVLATTTLPVGENTRWRRPVTCPAIWTRQWGAGRVFVTTIGHHEPDFEMPDVRTVVERGMVWASR</sequence>
<dbReference type="AlphaFoldDB" id="A0A1H0HMV4"/>
<evidence type="ECO:0000313" key="2">
    <source>
        <dbReference type="EMBL" id="SDO20528.1"/>
    </source>
</evidence>
<dbReference type="EMBL" id="LT629710">
    <property type="protein sequence ID" value="SDO20528.1"/>
    <property type="molecule type" value="Genomic_DNA"/>
</dbReference>
<dbReference type="Proteomes" id="UP000198741">
    <property type="component" value="Chromosome I"/>
</dbReference>